<name>A0AC60QSI6_IXOPE</name>
<reference evidence="1 2" key="1">
    <citation type="journal article" date="2020" name="Cell">
        <title>Large-Scale Comparative Analyses of Tick Genomes Elucidate Their Genetic Diversity and Vector Capacities.</title>
        <authorList>
            <consortium name="Tick Genome and Microbiome Consortium (TIGMIC)"/>
            <person name="Jia N."/>
            <person name="Wang J."/>
            <person name="Shi W."/>
            <person name="Du L."/>
            <person name="Sun Y."/>
            <person name="Zhan W."/>
            <person name="Jiang J.F."/>
            <person name="Wang Q."/>
            <person name="Zhang B."/>
            <person name="Ji P."/>
            <person name="Bell-Sakyi L."/>
            <person name="Cui X.M."/>
            <person name="Yuan T.T."/>
            <person name="Jiang B.G."/>
            <person name="Yang W.F."/>
            <person name="Lam T.T."/>
            <person name="Chang Q.C."/>
            <person name="Ding S.J."/>
            <person name="Wang X.J."/>
            <person name="Zhu J.G."/>
            <person name="Ruan X.D."/>
            <person name="Zhao L."/>
            <person name="Wei J.T."/>
            <person name="Ye R.Z."/>
            <person name="Que T.C."/>
            <person name="Du C.H."/>
            <person name="Zhou Y.H."/>
            <person name="Cheng J.X."/>
            <person name="Dai P.F."/>
            <person name="Guo W.B."/>
            <person name="Han X.H."/>
            <person name="Huang E.J."/>
            <person name="Li L.F."/>
            <person name="Wei W."/>
            <person name="Gao Y.C."/>
            <person name="Liu J.Z."/>
            <person name="Shao H.Z."/>
            <person name="Wang X."/>
            <person name="Wang C.C."/>
            <person name="Yang T.C."/>
            <person name="Huo Q.B."/>
            <person name="Li W."/>
            <person name="Chen H.Y."/>
            <person name="Chen S.E."/>
            <person name="Zhou L.G."/>
            <person name="Ni X.B."/>
            <person name="Tian J.H."/>
            <person name="Sheng Y."/>
            <person name="Liu T."/>
            <person name="Pan Y.S."/>
            <person name="Xia L.Y."/>
            <person name="Li J."/>
            <person name="Zhao F."/>
            <person name="Cao W.C."/>
        </authorList>
    </citation>
    <scope>NUCLEOTIDE SEQUENCE [LARGE SCALE GENOMIC DNA]</scope>
    <source>
        <strain evidence="1">Iper-2018</strain>
    </source>
</reference>
<feature type="non-terminal residue" evidence="1">
    <location>
        <position position="183"/>
    </location>
</feature>
<dbReference type="EMBL" id="JABSTQ010004473">
    <property type="protein sequence ID" value="KAG0442069.1"/>
    <property type="molecule type" value="Genomic_DNA"/>
</dbReference>
<evidence type="ECO:0000313" key="2">
    <source>
        <dbReference type="Proteomes" id="UP000805193"/>
    </source>
</evidence>
<evidence type="ECO:0000313" key="1">
    <source>
        <dbReference type="EMBL" id="KAG0442069.1"/>
    </source>
</evidence>
<gene>
    <name evidence="1" type="ORF">HPB47_015786</name>
</gene>
<organism evidence="1 2">
    <name type="scientific">Ixodes persulcatus</name>
    <name type="common">Taiga tick</name>
    <dbReference type="NCBI Taxonomy" id="34615"/>
    <lineage>
        <taxon>Eukaryota</taxon>
        <taxon>Metazoa</taxon>
        <taxon>Ecdysozoa</taxon>
        <taxon>Arthropoda</taxon>
        <taxon>Chelicerata</taxon>
        <taxon>Arachnida</taxon>
        <taxon>Acari</taxon>
        <taxon>Parasitiformes</taxon>
        <taxon>Ixodida</taxon>
        <taxon>Ixodoidea</taxon>
        <taxon>Ixodidae</taxon>
        <taxon>Ixodinae</taxon>
        <taxon>Ixodes</taxon>
    </lineage>
</organism>
<proteinExistence type="predicted"/>
<accession>A0AC60QSI6</accession>
<protein>
    <submittedName>
        <fullName evidence="1">Uncharacterized protein</fullName>
    </submittedName>
</protein>
<sequence length="183" mass="19870">MPEVRCTSGISEVHRTSEMLQRCAKRRLLPYGSISCATPWCSVPDEPVTCNSPDFREIIRDVVREEIQKLLPAAASPASPSIAEIVREEVHQALQPEVLVGATPEPPTLSYAAATRRSPPPAHRYTAPPRRAKLYDGYNTQVISILTMVASFATVFMIPLSGHLAVAHVMVLSAVSASAPLTQ</sequence>
<comment type="caution">
    <text evidence="1">The sequence shown here is derived from an EMBL/GenBank/DDBJ whole genome shotgun (WGS) entry which is preliminary data.</text>
</comment>
<keyword evidence="2" id="KW-1185">Reference proteome</keyword>
<dbReference type="Proteomes" id="UP000805193">
    <property type="component" value="Unassembled WGS sequence"/>
</dbReference>